<dbReference type="InterPro" id="IPR037063">
    <property type="entry name" value="PHb_sf"/>
</dbReference>
<evidence type="ECO:0000313" key="2">
    <source>
        <dbReference type="EMBL" id="MEU8139351.1"/>
    </source>
</evidence>
<evidence type="ECO:0000313" key="3">
    <source>
        <dbReference type="Proteomes" id="UP001551482"/>
    </source>
</evidence>
<dbReference type="Pfam" id="PF08000">
    <property type="entry name" value="bPH_1"/>
    <property type="match status" value="1"/>
</dbReference>
<name>A0ABV3DUC2_9ACTN</name>
<dbReference type="InterPro" id="IPR012544">
    <property type="entry name" value="PHb"/>
</dbReference>
<dbReference type="SUPFAM" id="SSF50729">
    <property type="entry name" value="PH domain-like"/>
    <property type="match status" value="1"/>
</dbReference>
<dbReference type="Proteomes" id="UP001551482">
    <property type="component" value="Unassembled WGS sequence"/>
</dbReference>
<gene>
    <name evidence="2" type="ORF">AB0C36_38365</name>
</gene>
<reference evidence="2 3" key="1">
    <citation type="submission" date="2024-06" db="EMBL/GenBank/DDBJ databases">
        <title>The Natural Products Discovery Center: Release of the First 8490 Sequenced Strains for Exploring Actinobacteria Biosynthetic Diversity.</title>
        <authorList>
            <person name="Kalkreuter E."/>
            <person name="Kautsar S.A."/>
            <person name="Yang D."/>
            <person name="Bader C.D."/>
            <person name="Teijaro C.N."/>
            <person name="Fluegel L."/>
            <person name="Davis C.M."/>
            <person name="Simpson J.R."/>
            <person name="Lauterbach L."/>
            <person name="Steele A.D."/>
            <person name="Gui C."/>
            <person name="Meng S."/>
            <person name="Li G."/>
            <person name="Viehrig K."/>
            <person name="Ye F."/>
            <person name="Su P."/>
            <person name="Kiefer A.F."/>
            <person name="Nichols A."/>
            <person name="Cepeda A.J."/>
            <person name="Yan W."/>
            <person name="Fan B."/>
            <person name="Jiang Y."/>
            <person name="Adhikari A."/>
            <person name="Zheng C.-J."/>
            <person name="Schuster L."/>
            <person name="Cowan T.M."/>
            <person name="Smanski M.J."/>
            <person name="Chevrette M.G."/>
            <person name="De Carvalho L.P.S."/>
            <person name="Shen B."/>
        </authorList>
    </citation>
    <scope>NUCLEOTIDE SEQUENCE [LARGE SCALE GENOMIC DNA]</scope>
    <source>
        <strain evidence="2 3">NPDC048946</strain>
    </source>
</reference>
<evidence type="ECO:0000259" key="1">
    <source>
        <dbReference type="Pfam" id="PF08000"/>
    </source>
</evidence>
<dbReference type="Gene3D" id="2.30.29.50">
    <property type="entry name" value="Bacterial Pleckstrin homology domain"/>
    <property type="match status" value="1"/>
</dbReference>
<sequence length="123" mass="13539">MSSNIAFDRREQLEKIQSGLLPGEQVLAVYDAKGTGTGFIGLTDRRAILQDNSFVGKKIALTSIPYSKISSVSMVTNKSFAGSFFSSSEVAIHVGTQTYQIEMRDDQKGRHVHDLILHYIMAA</sequence>
<organism evidence="2 3">
    <name type="scientific">Streptodolium elevatio</name>
    <dbReference type="NCBI Taxonomy" id="3157996"/>
    <lineage>
        <taxon>Bacteria</taxon>
        <taxon>Bacillati</taxon>
        <taxon>Actinomycetota</taxon>
        <taxon>Actinomycetes</taxon>
        <taxon>Kitasatosporales</taxon>
        <taxon>Streptomycetaceae</taxon>
        <taxon>Streptodolium</taxon>
    </lineage>
</organism>
<dbReference type="EMBL" id="JBEZFP010000169">
    <property type="protein sequence ID" value="MEU8139351.1"/>
    <property type="molecule type" value="Genomic_DNA"/>
</dbReference>
<proteinExistence type="predicted"/>
<dbReference type="RefSeq" id="WP_358363396.1">
    <property type="nucleotide sequence ID" value="NZ_JBEZFP010000169.1"/>
</dbReference>
<keyword evidence="3" id="KW-1185">Reference proteome</keyword>
<accession>A0ABV3DUC2</accession>
<comment type="caution">
    <text evidence="2">The sequence shown here is derived from an EMBL/GenBank/DDBJ whole genome shotgun (WGS) entry which is preliminary data.</text>
</comment>
<feature type="domain" description="Bacterial Pleckstrin homology" evidence="1">
    <location>
        <begin position="10"/>
        <end position="119"/>
    </location>
</feature>
<protein>
    <submittedName>
        <fullName evidence="2">PH domain-containing protein</fullName>
    </submittedName>
</protein>